<organism evidence="4 5">
    <name type="scientific">Faecalibacter macacae</name>
    <dbReference type="NCBI Taxonomy" id="1859289"/>
    <lineage>
        <taxon>Bacteria</taxon>
        <taxon>Pseudomonadati</taxon>
        <taxon>Bacteroidota</taxon>
        <taxon>Flavobacteriia</taxon>
        <taxon>Flavobacteriales</taxon>
        <taxon>Weeksellaceae</taxon>
        <taxon>Faecalibacter</taxon>
    </lineage>
</organism>
<dbReference type="Gene3D" id="3.30.70.100">
    <property type="match status" value="1"/>
</dbReference>
<dbReference type="OrthoDB" id="5513217at2"/>
<feature type="domain" description="HMA" evidence="3">
    <location>
        <begin position="34"/>
        <end position="86"/>
    </location>
</feature>
<feature type="chain" id="PRO_5018043828" evidence="2">
    <location>
        <begin position="20"/>
        <end position="135"/>
    </location>
</feature>
<accession>A0A3L9MHA1</accession>
<dbReference type="InterPro" id="IPR036163">
    <property type="entry name" value="HMA_dom_sf"/>
</dbReference>
<dbReference type="SUPFAM" id="SSF55008">
    <property type="entry name" value="HMA, heavy metal-associated domain"/>
    <property type="match status" value="1"/>
</dbReference>
<evidence type="ECO:0000256" key="2">
    <source>
        <dbReference type="SAM" id="SignalP"/>
    </source>
</evidence>
<dbReference type="AlphaFoldDB" id="A0A3L9MHA1"/>
<keyword evidence="2" id="KW-0732">Signal</keyword>
<evidence type="ECO:0000313" key="4">
    <source>
        <dbReference type="EMBL" id="RLZ12202.1"/>
    </source>
</evidence>
<protein>
    <submittedName>
        <fullName evidence="4">Cation transporter</fullName>
    </submittedName>
</protein>
<comment type="caution">
    <text evidence="4">The sequence shown here is derived from an EMBL/GenBank/DDBJ whole genome shotgun (WGS) entry which is preliminary data.</text>
</comment>
<dbReference type="Pfam" id="PF00403">
    <property type="entry name" value="HMA"/>
    <property type="match status" value="1"/>
</dbReference>
<dbReference type="Proteomes" id="UP000275348">
    <property type="component" value="Unassembled WGS sequence"/>
</dbReference>
<evidence type="ECO:0000256" key="1">
    <source>
        <dbReference type="SAM" id="MobiDB-lite"/>
    </source>
</evidence>
<feature type="region of interest" description="Disordered" evidence="1">
    <location>
        <begin position="115"/>
        <end position="135"/>
    </location>
</feature>
<sequence length="135" mass="15133">MKTLMTMALVAVMGISANAQNKNAKHELHVKGNCGMCKERIEKAAYSVSGVKTADWNADSHTLRIILNEKKNDVAAVENAIVAVGHDTNDKKADEKVYQSLHTCCLYERDEDEGEHITEEKQQMMKKEDHSAHQH</sequence>
<dbReference type="InterPro" id="IPR006121">
    <property type="entry name" value="HMA_dom"/>
</dbReference>
<dbReference type="GO" id="GO:0046872">
    <property type="term" value="F:metal ion binding"/>
    <property type="evidence" value="ECO:0007669"/>
    <property type="project" value="InterPro"/>
</dbReference>
<gene>
    <name evidence="4" type="ORF">EAH69_01365</name>
</gene>
<name>A0A3L9MHA1_9FLAO</name>
<feature type="signal peptide" evidence="2">
    <location>
        <begin position="1"/>
        <end position="19"/>
    </location>
</feature>
<evidence type="ECO:0000313" key="5">
    <source>
        <dbReference type="Proteomes" id="UP000275348"/>
    </source>
</evidence>
<keyword evidence="5" id="KW-1185">Reference proteome</keyword>
<proteinExistence type="predicted"/>
<dbReference type="RefSeq" id="WP_121933415.1">
    <property type="nucleotide sequence ID" value="NZ_RDOJ01000002.1"/>
</dbReference>
<dbReference type="EMBL" id="RDOJ01000002">
    <property type="protein sequence ID" value="RLZ12202.1"/>
    <property type="molecule type" value="Genomic_DNA"/>
</dbReference>
<evidence type="ECO:0000259" key="3">
    <source>
        <dbReference type="Pfam" id="PF00403"/>
    </source>
</evidence>
<reference evidence="4 5" key="1">
    <citation type="submission" date="2018-10" db="EMBL/GenBank/DDBJ databases">
        <authorList>
            <person name="Chen X."/>
        </authorList>
    </citation>
    <scope>NUCLEOTIDE SEQUENCE [LARGE SCALE GENOMIC DNA]</scope>
    <source>
        <strain evidence="4 5">YIM 102668</strain>
    </source>
</reference>